<dbReference type="EMBL" id="JAENHO010000012">
    <property type="protein sequence ID" value="MBL7259941.1"/>
    <property type="molecule type" value="Genomic_DNA"/>
</dbReference>
<dbReference type="PROSITE" id="PS51866">
    <property type="entry name" value="MOP"/>
    <property type="match status" value="2"/>
</dbReference>
<dbReference type="SUPFAM" id="SSF50331">
    <property type="entry name" value="MOP-like"/>
    <property type="match status" value="2"/>
</dbReference>
<evidence type="ECO:0000313" key="4">
    <source>
        <dbReference type="EMBL" id="MBL7259941.1"/>
    </source>
</evidence>
<feature type="domain" description="Mop" evidence="3">
    <location>
        <begin position="73"/>
        <end position="139"/>
    </location>
</feature>
<dbReference type="Proteomes" id="UP000598996">
    <property type="component" value="Unassembled WGS sequence"/>
</dbReference>
<dbReference type="InterPro" id="IPR008995">
    <property type="entry name" value="Mo/tungstate-bd_C_term_dom"/>
</dbReference>
<gene>
    <name evidence="4" type="ORF">JKJ07_37030</name>
</gene>
<organism evidence="4 5">
    <name type="scientific">Paractinoplanes lichenicola</name>
    <dbReference type="NCBI Taxonomy" id="2802976"/>
    <lineage>
        <taxon>Bacteria</taxon>
        <taxon>Bacillati</taxon>
        <taxon>Actinomycetota</taxon>
        <taxon>Actinomycetes</taxon>
        <taxon>Micromonosporales</taxon>
        <taxon>Micromonosporaceae</taxon>
        <taxon>Paractinoplanes</taxon>
    </lineage>
</organism>
<evidence type="ECO:0000259" key="3">
    <source>
        <dbReference type="PROSITE" id="PS51866"/>
    </source>
</evidence>
<dbReference type="NCBIfam" id="TIGR00638">
    <property type="entry name" value="Mop"/>
    <property type="match status" value="2"/>
</dbReference>
<dbReference type="PANTHER" id="PTHR30432">
    <property type="entry name" value="TRANSCRIPTIONAL REGULATOR MODE"/>
    <property type="match status" value="1"/>
</dbReference>
<dbReference type="InterPro" id="IPR051815">
    <property type="entry name" value="Molybdate_resp_trans_reg"/>
</dbReference>
<keyword evidence="5" id="KW-1185">Reference proteome</keyword>
<dbReference type="PANTHER" id="PTHR30432:SF1">
    <property type="entry name" value="DNA-BINDING TRANSCRIPTIONAL DUAL REGULATOR MODE"/>
    <property type="match status" value="1"/>
</dbReference>
<keyword evidence="1 2" id="KW-0500">Molybdenum</keyword>
<evidence type="ECO:0000313" key="5">
    <source>
        <dbReference type="Proteomes" id="UP000598996"/>
    </source>
</evidence>
<dbReference type="InterPro" id="IPR004606">
    <property type="entry name" value="Mop_domain"/>
</dbReference>
<accession>A0ABS1VZM9</accession>
<dbReference type="Gene3D" id="2.40.50.100">
    <property type="match status" value="2"/>
</dbReference>
<evidence type="ECO:0000256" key="2">
    <source>
        <dbReference type="PROSITE-ProRule" id="PRU01213"/>
    </source>
</evidence>
<proteinExistence type="predicted"/>
<name>A0ABS1VZM9_9ACTN</name>
<reference evidence="4 5" key="1">
    <citation type="submission" date="2021-01" db="EMBL/GenBank/DDBJ databases">
        <title>Actinoplanes sp. nov. LDG1-01 isolated from lichen.</title>
        <authorList>
            <person name="Saeng-In P."/>
            <person name="Phongsopitanun W."/>
            <person name="Kanchanasin P."/>
            <person name="Yuki M."/>
            <person name="Kudo T."/>
            <person name="Ohkuma M."/>
            <person name="Tanasupawat S."/>
        </authorList>
    </citation>
    <scope>NUCLEOTIDE SEQUENCE [LARGE SCALE GENOMIC DNA]</scope>
    <source>
        <strain evidence="4 5">LDG1-01</strain>
    </source>
</reference>
<dbReference type="Pfam" id="PF03459">
    <property type="entry name" value="TOBE"/>
    <property type="match status" value="2"/>
</dbReference>
<sequence>MQLSTRNQFPGRVVSVASGEAMSAVTVRLDSGQEVTSAITTDSARELKLAEGTPVRAMVKSTEVAVATGAVEGLSIRNRLPGVVTSVSSGAAMSTVRIETPGGETITAAITRDAAEELKLEPGAEVTALVKATEVSLAVG</sequence>
<protein>
    <submittedName>
        <fullName evidence="4">TOBE domain-containing protein</fullName>
    </submittedName>
</protein>
<feature type="domain" description="Mop" evidence="3">
    <location>
        <begin position="2"/>
        <end position="68"/>
    </location>
</feature>
<dbReference type="InterPro" id="IPR005116">
    <property type="entry name" value="Transp-assoc_OB_typ1"/>
</dbReference>
<comment type="caution">
    <text evidence="4">The sequence shown here is derived from an EMBL/GenBank/DDBJ whole genome shotgun (WGS) entry which is preliminary data.</text>
</comment>
<evidence type="ECO:0000256" key="1">
    <source>
        <dbReference type="ARBA" id="ARBA00022505"/>
    </source>
</evidence>